<reference evidence="1 2" key="1">
    <citation type="submission" date="2021-06" db="EMBL/GenBank/DDBJ databases">
        <title>Caerostris extrusa draft genome.</title>
        <authorList>
            <person name="Kono N."/>
            <person name="Arakawa K."/>
        </authorList>
    </citation>
    <scope>NUCLEOTIDE SEQUENCE [LARGE SCALE GENOMIC DNA]</scope>
</reference>
<dbReference type="AlphaFoldDB" id="A0AAV4N3W1"/>
<evidence type="ECO:0008006" key="3">
    <source>
        <dbReference type="Google" id="ProtNLM"/>
    </source>
</evidence>
<comment type="caution">
    <text evidence="1">The sequence shown here is derived from an EMBL/GenBank/DDBJ whole genome shotgun (WGS) entry which is preliminary data.</text>
</comment>
<protein>
    <recommendedName>
        <fullName evidence="3">DUF19 domain-containing protein</fullName>
    </recommendedName>
</protein>
<accession>A0AAV4N3W1</accession>
<evidence type="ECO:0000313" key="2">
    <source>
        <dbReference type="Proteomes" id="UP001054945"/>
    </source>
</evidence>
<proteinExistence type="predicted"/>
<organism evidence="1 2">
    <name type="scientific">Caerostris extrusa</name>
    <name type="common">Bark spider</name>
    <name type="synonym">Caerostris bankana</name>
    <dbReference type="NCBI Taxonomy" id="172846"/>
    <lineage>
        <taxon>Eukaryota</taxon>
        <taxon>Metazoa</taxon>
        <taxon>Ecdysozoa</taxon>
        <taxon>Arthropoda</taxon>
        <taxon>Chelicerata</taxon>
        <taxon>Arachnida</taxon>
        <taxon>Araneae</taxon>
        <taxon>Araneomorphae</taxon>
        <taxon>Entelegynae</taxon>
        <taxon>Araneoidea</taxon>
        <taxon>Araneidae</taxon>
        <taxon>Caerostris</taxon>
    </lineage>
</organism>
<name>A0AAV4N3W1_CAEEX</name>
<dbReference type="Proteomes" id="UP001054945">
    <property type="component" value="Unassembled WGS sequence"/>
</dbReference>
<evidence type="ECO:0000313" key="1">
    <source>
        <dbReference type="EMBL" id="GIX79039.1"/>
    </source>
</evidence>
<sequence length="220" mass="25270">MSMHLLAVLSIYVPYRGRFEGCSQSKAECTYLRSLSATEEIYECIDRNTRKIEESINSTTEKLRWQVLPLTVCVTTHPITVCKRSKPDEFKKSVKGFLRGIQTRLIIFMRLFDDPKDTEQGKECIDQFLSPSVDKCLSVMFEYMTRFHKGLAKSSDYPSKCVEDTFKKCGDIDTFHLLMKKSMNVSENENEKANKASATTEKVCLNTEKHGEPTAFSYHN</sequence>
<dbReference type="EMBL" id="BPLR01020459">
    <property type="protein sequence ID" value="GIX79039.1"/>
    <property type="molecule type" value="Genomic_DNA"/>
</dbReference>
<gene>
    <name evidence="1" type="primary">AVEN_217275_1</name>
    <name evidence="1" type="ORF">CEXT_551341</name>
</gene>
<keyword evidence="2" id="KW-1185">Reference proteome</keyword>